<evidence type="ECO:0000313" key="2">
    <source>
        <dbReference type="Proteomes" id="UP001596263"/>
    </source>
</evidence>
<sequence>MSAKVVKAGDQLRHNDMARKTSRCGTCAAFDFAAIYREQPSTP</sequence>
<reference evidence="2" key="1">
    <citation type="journal article" date="2019" name="Int. J. Syst. Evol. Microbiol.">
        <title>The Global Catalogue of Microorganisms (GCM) 10K type strain sequencing project: providing services to taxonomists for standard genome sequencing and annotation.</title>
        <authorList>
            <consortium name="The Broad Institute Genomics Platform"/>
            <consortium name="The Broad Institute Genome Sequencing Center for Infectious Disease"/>
            <person name="Wu L."/>
            <person name="Ma J."/>
        </authorList>
    </citation>
    <scope>NUCLEOTIDE SEQUENCE [LARGE SCALE GENOMIC DNA]</scope>
    <source>
        <strain evidence="2">KCTC 42586</strain>
    </source>
</reference>
<name>A0ABW0CYM1_STRCD</name>
<proteinExistence type="predicted"/>
<evidence type="ECO:0000313" key="1">
    <source>
        <dbReference type="EMBL" id="MFC5219962.1"/>
    </source>
</evidence>
<gene>
    <name evidence="1" type="ORF">ACFPQ9_39740</name>
</gene>
<organism evidence="1 2">
    <name type="scientific">Streptomyces coerulescens</name>
    <dbReference type="NCBI Taxonomy" id="29304"/>
    <lineage>
        <taxon>Bacteria</taxon>
        <taxon>Bacillati</taxon>
        <taxon>Actinomycetota</taxon>
        <taxon>Actinomycetes</taxon>
        <taxon>Kitasatosporales</taxon>
        <taxon>Streptomycetaceae</taxon>
        <taxon>Streptomyces</taxon>
    </lineage>
</organism>
<protein>
    <submittedName>
        <fullName evidence="1">Uncharacterized protein</fullName>
    </submittedName>
</protein>
<comment type="caution">
    <text evidence="1">The sequence shown here is derived from an EMBL/GenBank/DDBJ whole genome shotgun (WGS) entry which is preliminary data.</text>
</comment>
<dbReference type="EMBL" id="JBHSKM010000044">
    <property type="protein sequence ID" value="MFC5219962.1"/>
    <property type="molecule type" value="Genomic_DNA"/>
</dbReference>
<accession>A0ABW0CYM1</accession>
<dbReference type="RefSeq" id="WP_380864332.1">
    <property type="nucleotide sequence ID" value="NZ_JBHSKM010000044.1"/>
</dbReference>
<dbReference type="Proteomes" id="UP001596263">
    <property type="component" value="Unassembled WGS sequence"/>
</dbReference>
<keyword evidence="2" id="KW-1185">Reference proteome</keyword>